<reference evidence="2" key="1">
    <citation type="submission" date="2023-05" db="EMBL/GenBank/DDBJ databases">
        <title>Nepenthes gracilis genome sequencing.</title>
        <authorList>
            <person name="Fukushima K."/>
        </authorList>
    </citation>
    <scope>NUCLEOTIDE SEQUENCE</scope>
    <source>
        <strain evidence="2">SING2019-196</strain>
    </source>
</reference>
<protein>
    <submittedName>
        <fullName evidence="2">Uncharacterized protein</fullName>
    </submittedName>
</protein>
<evidence type="ECO:0000256" key="1">
    <source>
        <dbReference type="SAM" id="MobiDB-lite"/>
    </source>
</evidence>
<proteinExistence type="predicted"/>
<accession>A0AAD3TK41</accession>
<evidence type="ECO:0000313" key="3">
    <source>
        <dbReference type="Proteomes" id="UP001279734"/>
    </source>
</evidence>
<feature type="compositionally biased region" description="Basic and acidic residues" evidence="1">
    <location>
        <begin position="52"/>
        <end position="69"/>
    </location>
</feature>
<name>A0AAD3TK41_NEPGR</name>
<keyword evidence="3" id="KW-1185">Reference proteome</keyword>
<dbReference type="Proteomes" id="UP001279734">
    <property type="component" value="Unassembled WGS sequence"/>
</dbReference>
<dbReference type="EMBL" id="BSYO01000040">
    <property type="protein sequence ID" value="GMH31370.1"/>
    <property type="molecule type" value="Genomic_DNA"/>
</dbReference>
<sequence length="69" mass="7908">MRKRGDRGKRESGERVRVWALWSGGVEGSPRKKAACKVVGNGQQRLYTTRGDGGEEPRREEPREGRRRK</sequence>
<gene>
    <name evidence="2" type="ORF">Nepgr_033213</name>
</gene>
<feature type="region of interest" description="Disordered" evidence="1">
    <location>
        <begin position="26"/>
        <end position="69"/>
    </location>
</feature>
<dbReference type="AlphaFoldDB" id="A0AAD3TK41"/>
<comment type="caution">
    <text evidence="2">The sequence shown here is derived from an EMBL/GenBank/DDBJ whole genome shotgun (WGS) entry which is preliminary data.</text>
</comment>
<evidence type="ECO:0000313" key="2">
    <source>
        <dbReference type="EMBL" id="GMH31370.1"/>
    </source>
</evidence>
<organism evidence="2 3">
    <name type="scientific">Nepenthes gracilis</name>
    <name type="common">Slender pitcher plant</name>
    <dbReference type="NCBI Taxonomy" id="150966"/>
    <lineage>
        <taxon>Eukaryota</taxon>
        <taxon>Viridiplantae</taxon>
        <taxon>Streptophyta</taxon>
        <taxon>Embryophyta</taxon>
        <taxon>Tracheophyta</taxon>
        <taxon>Spermatophyta</taxon>
        <taxon>Magnoliopsida</taxon>
        <taxon>eudicotyledons</taxon>
        <taxon>Gunneridae</taxon>
        <taxon>Pentapetalae</taxon>
        <taxon>Caryophyllales</taxon>
        <taxon>Nepenthaceae</taxon>
        <taxon>Nepenthes</taxon>
    </lineage>
</organism>